<evidence type="ECO:0000259" key="5">
    <source>
        <dbReference type="Pfam" id="PF01248"/>
    </source>
</evidence>
<keyword evidence="2 4" id="KW-0689">Ribosomal protein</keyword>
<dbReference type="GO" id="GO:0003735">
    <property type="term" value="F:structural constituent of ribosome"/>
    <property type="evidence" value="ECO:0007669"/>
    <property type="project" value="InterPro"/>
</dbReference>
<dbReference type="InterPro" id="IPR000530">
    <property type="entry name" value="Ribosomal_eS12"/>
</dbReference>
<feature type="domain" description="Ribosomal protein eL8/eL30/eS12/Gadd45" evidence="5">
    <location>
        <begin position="30"/>
        <end position="123"/>
    </location>
</feature>
<sequence>MADEETTVEATAEEVPAVDATPAVMDVETALKVVLKNAMVHDGLARGLHECAKALDKQQAQLCVLSASCNEPAYTKLVEALCAEHGINLMKVSDGKQLGEWAGLAKLDKEGAARKVIGCSCVVVKEWGEESQALTVLQDYFKSQK</sequence>
<dbReference type="InterPro" id="IPR047860">
    <property type="entry name" value="Ribosomal_eS12_CS"/>
</dbReference>
<comment type="similarity">
    <text evidence="1 4">Belongs to the eukaryotic ribosomal protein eS12 family.</text>
</comment>
<dbReference type="PRINTS" id="PR00972">
    <property type="entry name" value="RIBSOMALS12E"/>
</dbReference>
<dbReference type="GO" id="GO:0015935">
    <property type="term" value="C:small ribosomal subunit"/>
    <property type="evidence" value="ECO:0007669"/>
    <property type="project" value="UniProtKB-ARBA"/>
</dbReference>
<organism evidence="6">
    <name type="scientific">Chrysotila carterae</name>
    <name type="common">Marine alga</name>
    <name type="synonym">Syracosphaera carterae</name>
    <dbReference type="NCBI Taxonomy" id="13221"/>
    <lineage>
        <taxon>Eukaryota</taxon>
        <taxon>Haptista</taxon>
        <taxon>Haptophyta</taxon>
        <taxon>Prymnesiophyceae</taxon>
        <taxon>Isochrysidales</taxon>
        <taxon>Isochrysidaceae</taxon>
        <taxon>Chrysotila</taxon>
    </lineage>
</organism>
<name>A0A7S4C1P8_CHRCT</name>
<dbReference type="AlphaFoldDB" id="A0A7S4C1P8"/>
<dbReference type="InterPro" id="IPR029064">
    <property type="entry name" value="Ribosomal_eL30-like_sf"/>
</dbReference>
<dbReference type="InterPro" id="IPR004038">
    <property type="entry name" value="Ribosomal_eL8/eL30/eS12/Gad45"/>
</dbReference>
<proteinExistence type="inferred from homology"/>
<dbReference type="Pfam" id="PF01248">
    <property type="entry name" value="Ribosomal_L7Ae"/>
    <property type="match status" value="1"/>
</dbReference>
<evidence type="ECO:0000256" key="2">
    <source>
        <dbReference type="ARBA" id="ARBA00022980"/>
    </source>
</evidence>
<dbReference type="Gene3D" id="3.30.1330.30">
    <property type="match status" value="1"/>
</dbReference>
<accession>A0A7S4C1P8</accession>
<dbReference type="SUPFAM" id="SSF55315">
    <property type="entry name" value="L30e-like"/>
    <property type="match status" value="1"/>
</dbReference>
<reference evidence="6" key="1">
    <citation type="submission" date="2021-01" db="EMBL/GenBank/DDBJ databases">
        <authorList>
            <person name="Corre E."/>
            <person name="Pelletier E."/>
            <person name="Niang G."/>
            <person name="Scheremetjew M."/>
            <person name="Finn R."/>
            <person name="Kale V."/>
            <person name="Holt S."/>
            <person name="Cochrane G."/>
            <person name="Meng A."/>
            <person name="Brown T."/>
            <person name="Cohen L."/>
        </authorList>
    </citation>
    <scope>NUCLEOTIDE SEQUENCE</scope>
    <source>
        <strain evidence="6">CCMP645</strain>
    </source>
</reference>
<evidence type="ECO:0000256" key="4">
    <source>
        <dbReference type="RuleBase" id="RU000670"/>
    </source>
</evidence>
<protein>
    <recommendedName>
        <fullName evidence="4">40S ribosomal protein S12</fullName>
    </recommendedName>
</protein>
<dbReference type="GO" id="GO:0006412">
    <property type="term" value="P:translation"/>
    <property type="evidence" value="ECO:0007669"/>
    <property type="project" value="InterPro"/>
</dbReference>
<keyword evidence="3 4" id="KW-0687">Ribonucleoprotein</keyword>
<dbReference type="FunFam" id="3.30.1330.30:FF:000005">
    <property type="entry name" value="40S ribosomal protein S12"/>
    <property type="match status" value="1"/>
</dbReference>
<evidence type="ECO:0000313" key="6">
    <source>
        <dbReference type="EMBL" id="CAE0783746.1"/>
    </source>
</evidence>
<dbReference type="EMBL" id="HBIZ01057879">
    <property type="protein sequence ID" value="CAE0783746.1"/>
    <property type="molecule type" value="Transcribed_RNA"/>
</dbReference>
<dbReference type="PANTHER" id="PTHR11843">
    <property type="entry name" value="40S RIBOSOMAL PROTEIN S12"/>
    <property type="match status" value="1"/>
</dbReference>
<evidence type="ECO:0000256" key="1">
    <source>
        <dbReference type="ARBA" id="ARBA00005824"/>
    </source>
</evidence>
<dbReference type="PROSITE" id="PS01189">
    <property type="entry name" value="RIBOSOMAL_S12E"/>
    <property type="match status" value="1"/>
</dbReference>
<dbReference type="GO" id="GO:0022626">
    <property type="term" value="C:cytosolic ribosome"/>
    <property type="evidence" value="ECO:0007669"/>
    <property type="project" value="UniProtKB-ARBA"/>
</dbReference>
<evidence type="ECO:0000256" key="3">
    <source>
        <dbReference type="ARBA" id="ARBA00023274"/>
    </source>
</evidence>
<gene>
    <name evidence="6" type="ORF">PCAR00345_LOCUS36450</name>
</gene>